<dbReference type="GO" id="GO:0032259">
    <property type="term" value="P:methylation"/>
    <property type="evidence" value="ECO:0007669"/>
    <property type="project" value="UniProtKB-KW"/>
</dbReference>
<dbReference type="Proteomes" id="UP000245629">
    <property type="component" value="Chromosome 1"/>
</dbReference>
<accession>A0A2S2CL55</accession>
<protein>
    <recommendedName>
        <fullName evidence="2">site-specific DNA-methyltransferase (adenine-specific)</fullName>
        <ecNumber evidence="2">2.1.1.72</ecNumber>
    </recommendedName>
</protein>
<dbReference type="InterPro" id="IPR002052">
    <property type="entry name" value="DNA_methylase_N6_adenine_CS"/>
</dbReference>
<dbReference type="GO" id="GO:0003677">
    <property type="term" value="F:DNA binding"/>
    <property type="evidence" value="ECO:0007669"/>
    <property type="project" value="InterPro"/>
</dbReference>
<keyword evidence="8" id="KW-1185">Reference proteome</keyword>
<comment type="similarity">
    <text evidence="1">Belongs to the N(4)/N(6)-methyltransferase family.</text>
</comment>
<dbReference type="EMBL" id="CP029352">
    <property type="protein sequence ID" value="AWK85159.1"/>
    <property type="molecule type" value="Genomic_DNA"/>
</dbReference>
<reference evidence="8" key="1">
    <citation type="submission" date="2018-05" db="EMBL/GenBank/DDBJ databases">
        <title>Azospirillum thermophila sp. nov., a novel isolated from hot spring.</title>
        <authorList>
            <person name="Zhao Z."/>
        </authorList>
    </citation>
    <scope>NUCLEOTIDE SEQUENCE [LARGE SCALE GENOMIC DNA]</scope>
    <source>
        <strain evidence="8">CFH 70021</strain>
    </source>
</reference>
<dbReference type="GO" id="GO:0009007">
    <property type="term" value="F:site-specific DNA-methyltransferase (adenine-specific) activity"/>
    <property type="evidence" value="ECO:0007669"/>
    <property type="project" value="UniProtKB-EC"/>
</dbReference>
<dbReference type="EC" id="2.1.1.72" evidence="2"/>
<dbReference type="GO" id="GO:0008170">
    <property type="term" value="F:N-methyltransferase activity"/>
    <property type="evidence" value="ECO:0007669"/>
    <property type="project" value="InterPro"/>
</dbReference>
<name>A0A2S2CL55_9PROT</name>
<keyword evidence="3" id="KW-0489">Methyltransferase</keyword>
<evidence type="ECO:0000256" key="2">
    <source>
        <dbReference type="ARBA" id="ARBA00011900"/>
    </source>
</evidence>
<evidence type="ECO:0000256" key="3">
    <source>
        <dbReference type="ARBA" id="ARBA00022603"/>
    </source>
</evidence>
<comment type="catalytic activity">
    <reaction evidence="5">
        <text>a 2'-deoxyadenosine in DNA + S-adenosyl-L-methionine = an N(6)-methyl-2'-deoxyadenosine in DNA + S-adenosyl-L-homocysteine + H(+)</text>
        <dbReference type="Rhea" id="RHEA:15197"/>
        <dbReference type="Rhea" id="RHEA-COMP:12418"/>
        <dbReference type="Rhea" id="RHEA-COMP:12419"/>
        <dbReference type="ChEBI" id="CHEBI:15378"/>
        <dbReference type="ChEBI" id="CHEBI:57856"/>
        <dbReference type="ChEBI" id="CHEBI:59789"/>
        <dbReference type="ChEBI" id="CHEBI:90615"/>
        <dbReference type="ChEBI" id="CHEBI:90616"/>
        <dbReference type="EC" id="2.1.1.72"/>
    </reaction>
</comment>
<evidence type="ECO:0000313" key="8">
    <source>
        <dbReference type="Proteomes" id="UP000245629"/>
    </source>
</evidence>
<dbReference type="OrthoDB" id="9816043at2"/>
<proteinExistence type="inferred from homology"/>
<dbReference type="SUPFAM" id="SSF53335">
    <property type="entry name" value="S-adenosyl-L-methionine-dependent methyltransferases"/>
    <property type="match status" value="1"/>
</dbReference>
<dbReference type="InterPro" id="IPR029063">
    <property type="entry name" value="SAM-dependent_MTases_sf"/>
</dbReference>
<feature type="domain" description="DNA methylase N-4/N-6" evidence="6">
    <location>
        <begin position="49"/>
        <end position="115"/>
    </location>
</feature>
<evidence type="ECO:0000256" key="1">
    <source>
        <dbReference type="ARBA" id="ARBA00006594"/>
    </source>
</evidence>
<organism evidence="7 8">
    <name type="scientific">Azospirillum thermophilum</name>
    <dbReference type="NCBI Taxonomy" id="2202148"/>
    <lineage>
        <taxon>Bacteria</taxon>
        <taxon>Pseudomonadati</taxon>
        <taxon>Pseudomonadota</taxon>
        <taxon>Alphaproteobacteria</taxon>
        <taxon>Rhodospirillales</taxon>
        <taxon>Azospirillaceae</taxon>
        <taxon>Azospirillum</taxon>
    </lineage>
</organism>
<evidence type="ECO:0000256" key="4">
    <source>
        <dbReference type="ARBA" id="ARBA00022679"/>
    </source>
</evidence>
<dbReference type="Gene3D" id="3.40.50.150">
    <property type="entry name" value="Vaccinia Virus protein VP39"/>
    <property type="match status" value="1"/>
</dbReference>
<keyword evidence="4" id="KW-0808">Transferase</keyword>
<evidence type="ECO:0000256" key="5">
    <source>
        <dbReference type="ARBA" id="ARBA00047942"/>
    </source>
</evidence>
<sequence length="119" mass="13527">MRDTFCALPPERHNAPALQKTHQPALRVCAALDEALYRGKRQLTGIIAQTIVIDPPYNSGREDLLYDDHLSEDAAHRDSSWLEWLHRRLLLARDLLAADGAVLACIDDQRRALMELLME</sequence>
<dbReference type="KEGG" id="azz:DEW08_02260"/>
<dbReference type="InterPro" id="IPR002941">
    <property type="entry name" value="DNA_methylase_N4/N6"/>
</dbReference>
<dbReference type="PROSITE" id="PS00092">
    <property type="entry name" value="N6_MTASE"/>
    <property type="match status" value="1"/>
</dbReference>
<dbReference type="Pfam" id="PF01555">
    <property type="entry name" value="N6_N4_Mtase"/>
    <property type="match status" value="1"/>
</dbReference>
<evidence type="ECO:0000259" key="6">
    <source>
        <dbReference type="Pfam" id="PF01555"/>
    </source>
</evidence>
<gene>
    <name evidence="7" type="ORF">DEW08_02260</name>
</gene>
<dbReference type="RefSeq" id="WP_109324140.1">
    <property type="nucleotide sequence ID" value="NZ_CP029352.1"/>
</dbReference>
<dbReference type="AlphaFoldDB" id="A0A2S2CL55"/>
<evidence type="ECO:0000313" key="7">
    <source>
        <dbReference type="EMBL" id="AWK85159.1"/>
    </source>
</evidence>